<evidence type="ECO:0000313" key="2">
    <source>
        <dbReference type="EMBL" id="KAK3355473.1"/>
    </source>
</evidence>
<organism evidence="2 3">
    <name type="scientific">Neurospora tetraspora</name>
    <dbReference type="NCBI Taxonomy" id="94610"/>
    <lineage>
        <taxon>Eukaryota</taxon>
        <taxon>Fungi</taxon>
        <taxon>Dikarya</taxon>
        <taxon>Ascomycota</taxon>
        <taxon>Pezizomycotina</taxon>
        <taxon>Sordariomycetes</taxon>
        <taxon>Sordariomycetidae</taxon>
        <taxon>Sordariales</taxon>
        <taxon>Sordariaceae</taxon>
        <taxon>Neurospora</taxon>
    </lineage>
</organism>
<gene>
    <name evidence="2" type="ORF">B0H65DRAFT_544723</name>
</gene>
<reference evidence="2" key="1">
    <citation type="journal article" date="2023" name="Mol. Phylogenet. Evol.">
        <title>Genome-scale phylogeny and comparative genomics of the fungal order Sordariales.</title>
        <authorList>
            <person name="Hensen N."/>
            <person name="Bonometti L."/>
            <person name="Westerberg I."/>
            <person name="Brannstrom I.O."/>
            <person name="Guillou S."/>
            <person name="Cros-Aarteil S."/>
            <person name="Calhoun S."/>
            <person name="Haridas S."/>
            <person name="Kuo A."/>
            <person name="Mondo S."/>
            <person name="Pangilinan J."/>
            <person name="Riley R."/>
            <person name="LaButti K."/>
            <person name="Andreopoulos B."/>
            <person name="Lipzen A."/>
            <person name="Chen C."/>
            <person name="Yan M."/>
            <person name="Daum C."/>
            <person name="Ng V."/>
            <person name="Clum A."/>
            <person name="Steindorff A."/>
            <person name="Ohm R.A."/>
            <person name="Martin F."/>
            <person name="Silar P."/>
            <person name="Natvig D.O."/>
            <person name="Lalanne C."/>
            <person name="Gautier V."/>
            <person name="Ament-Velasquez S.L."/>
            <person name="Kruys A."/>
            <person name="Hutchinson M.I."/>
            <person name="Powell A.J."/>
            <person name="Barry K."/>
            <person name="Miller A.N."/>
            <person name="Grigoriev I.V."/>
            <person name="Debuchy R."/>
            <person name="Gladieux P."/>
            <person name="Hiltunen Thoren M."/>
            <person name="Johannesson H."/>
        </authorList>
    </citation>
    <scope>NUCLEOTIDE SEQUENCE</scope>
    <source>
        <strain evidence="2">CBS 560.94</strain>
    </source>
</reference>
<sequence>MFSVVKKLSAKVKEAFTLPGEGLLAFGAGASVAADPFGGLFVLPAPSSFAEPRASTTKKLSAKDKKKQKKKKKSTTRGTTKASKARKPNTIERPRDALPTWAGRAWARLPPPVSVLARLQPPLRAISGAGAGCSLRHQTPTPPPTPPPTIPSCRRAVWAAAGRHKTRGE</sequence>
<dbReference type="RefSeq" id="XP_062686851.1">
    <property type="nucleotide sequence ID" value="XM_062829317.1"/>
</dbReference>
<dbReference type="GeneID" id="87866471"/>
<keyword evidence="3" id="KW-1185">Reference proteome</keyword>
<feature type="region of interest" description="Disordered" evidence="1">
    <location>
        <begin position="128"/>
        <end position="152"/>
    </location>
</feature>
<name>A0AAE0JQG7_9PEZI</name>
<accession>A0AAE0JQG7</accession>
<reference evidence="2" key="2">
    <citation type="submission" date="2023-06" db="EMBL/GenBank/DDBJ databases">
        <authorList>
            <consortium name="Lawrence Berkeley National Laboratory"/>
            <person name="Haridas S."/>
            <person name="Hensen N."/>
            <person name="Bonometti L."/>
            <person name="Westerberg I."/>
            <person name="Brannstrom I.O."/>
            <person name="Guillou S."/>
            <person name="Cros-Aarteil S."/>
            <person name="Calhoun S."/>
            <person name="Kuo A."/>
            <person name="Mondo S."/>
            <person name="Pangilinan J."/>
            <person name="Riley R."/>
            <person name="Labutti K."/>
            <person name="Andreopoulos B."/>
            <person name="Lipzen A."/>
            <person name="Chen C."/>
            <person name="Yanf M."/>
            <person name="Daum C."/>
            <person name="Ng V."/>
            <person name="Clum A."/>
            <person name="Steindorff A."/>
            <person name="Ohm R."/>
            <person name="Martin F."/>
            <person name="Silar P."/>
            <person name="Natvig D."/>
            <person name="Lalanne C."/>
            <person name="Gautier V."/>
            <person name="Ament-Velasquez S.L."/>
            <person name="Kruys A."/>
            <person name="Hutchinson M.I."/>
            <person name="Powell A.J."/>
            <person name="Barry K."/>
            <person name="Miller A.N."/>
            <person name="Grigoriev I.V."/>
            <person name="Debuchy R."/>
            <person name="Gladieux P."/>
            <person name="Thoren M.H."/>
            <person name="Johannesson H."/>
        </authorList>
    </citation>
    <scope>NUCLEOTIDE SEQUENCE</scope>
    <source>
        <strain evidence="2">CBS 560.94</strain>
    </source>
</reference>
<feature type="region of interest" description="Disordered" evidence="1">
    <location>
        <begin position="46"/>
        <end position="97"/>
    </location>
</feature>
<protein>
    <submittedName>
        <fullName evidence="2">Uncharacterized protein</fullName>
    </submittedName>
</protein>
<proteinExistence type="predicted"/>
<dbReference type="AlphaFoldDB" id="A0AAE0JQG7"/>
<evidence type="ECO:0000313" key="3">
    <source>
        <dbReference type="Proteomes" id="UP001278500"/>
    </source>
</evidence>
<dbReference type="Proteomes" id="UP001278500">
    <property type="component" value="Unassembled WGS sequence"/>
</dbReference>
<dbReference type="EMBL" id="JAUEPP010000001">
    <property type="protein sequence ID" value="KAK3355473.1"/>
    <property type="molecule type" value="Genomic_DNA"/>
</dbReference>
<feature type="compositionally biased region" description="Pro residues" evidence="1">
    <location>
        <begin position="140"/>
        <end position="150"/>
    </location>
</feature>
<feature type="compositionally biased region" description="Basic residues" evidence="1">
    <location>
        <begin position="64"/>
        <end position="75"/>
    </location>
</feature>
<comment type="caution">
    <text evidence="2">The sequence shown here is derived from an EMBL/GenBank/DDBJ whole genome shotgun (WGS) entry which is preliminary data.</text>
</comment>
<evidence type="ECO:0000256" key="1">
    <source>
        <dbReference type="SAM" id="MobiDB-lite"/>
    </source>
</evidence>